<evidence type="ECO:0000259" key="8">
    <source>
        <dbReference type="PROSITE" id="PS50928"/>
    </source>
</evidence>
<gene>
    <name evidence="9" type="ORF">S06H3_36132</name>
</gene>
<keyword evidence="6 7" id="KW-0472">Membrane</keyword>
<dbReference type="PANTHER" id="PTHR43005:SF1">
    <property type="entry name" value="SPERMIDINE_PUTRESCINE TRANSPORT SYSTEM PERMEASE PROTEIN"/>
    <property type="match status" value="1"/>
</dbReference>
<evidence type="ECO:0000313" key="9">
    <source>
        <dbReference type="EMBL" id="GAI28443.1"/>
    </source>
</evidence>
<dbReference type="GO" id="GO:0055085">
    <property type="term" value="P:transmembrane transport"/>
    <property type="evidence" value="ECO:0007669"/>
    <property type="project" value="InterPro"/>
</dbReference>
<feature type="domain" description="ABC transmembrane type-1" evidence="8">
    <location>
        <begin position="1"/>
        <end position="196"/>
    </location>
</feature>
<dbReference type="Pfam" id="PF00528">
    <property type="entry name" value="BPD_transp_1"/>
    <property type="match status" value="1"/>
</dbReference>
<sequence>LSIALFLNRPMRGRVWLRIIALLPWTVPDVAVGLTWRWIYNPTYGVLNGLIEKLGLPFGNIEWLSSPNLTIYSIIATNIWRGYPFAMIILLAGLQSIPKEWYECAALDGADAFKQFWHITIPGLKKSLIVSLALSTIWEFRRFALVSIMTGGGPGYSTEVMPTLVFKQYFKFFNFEYASAIAIMLTIVLLVISIPYIKGLLSEV</sequence>
<keyword evidence="3" id="KW-1003">Cell membrane</keyword>
<comment type="caution">
    <text evidence="9">The sequence shown here is derived from an EMBL/GenBank/DDBJ whole genome shotgun (WGS) entry which is preliminary data.</text>
</comment>
<evidence type="ECO:0000256" key="4">
    <source>
        <dbReference type="ARBA" id="ARBA00022692"/>
    </source>
</evidence>
<feature type="transmembrane region" description="Helical" evidence="7">
    <location>
        <begin position="177"/>
        <end position="197"/>
    </location>
</feature>
<dbReference type="SUPFAM" id="SSF161098">
    <property type="entry name" value="MetI-like"/>
    <property type="match status" value="1"/>
</dbReference>
<feature type="non-terminal residue" evidence="9">
    <location>
        <position position="1"/>
    </location>
</feature>
<evidence type="ECO:0000256" key="1">
    <source>
        <dbReference type="ARBA" id="ARBA00004651"/>
    </source>
</evidence>
<dbReference type="PROSITE" id="PS50928">
    <property type="entry name" value="ABC_TM1"/>
    <property type="match status" value="1"/>
</dbReference>
<dbReference type="InterPro" id="IPR035906">
    <property type="entry name" value="MetI-like_sf"/>
</dbReference>
<dbReference type="PANTHER" id="PTHR43005">
    <property type="entry name" value="BLR7065 PROTEIN"/>
    <property type="match status" value="1"/>
</dbReference>
<dbReference type="InterPro" id="IPR000515">
    <property type="entry name" value="MetI-like"/>
</dbReference>
<dbReference type="CDD" id="cd06261">
    <property type="entry name" value="TM_PBP2"/>
    <property type="match status" value="1"/>
</dbReference>
<comment type="subcellular location">
    <subcellularLocation>
        <location evidence="1">Cell membrane</location>
        <topology evidence="1">Multi-pass membrane protein</topology>
    </subcellularLocation>
</comment>
<evidence type="ECO:0000256" key="7">
    <source>
        <dbReference type="SAM" id="Phobius"/>
    </source>
</evidence>
<feature type="transmembrane region" description="Helical" evidence="7">
    <location>
        <begin position="15"/>
        <end position="39"/>
    </location>
</feature>
<evidence type="ECO:0000256" key="2">
    <source>
        <dbReference type="ARBA" id="ARBA00022448"/>
    </source>
</evidence>
<evidence type="ECO:0000256" key="5">
    <source>
        <dbReference type="ARBA" id="ARBA00022989"/>
    </source>
</evidence>
<dbReference type="AlphaFoldDB" id="X1MAY8"/>
<protein>
    <recommendedName>
        <fullName evidence="8">ABC transmembrane type-1 domain-containing protein</fullName>
    </recommendedName>
</protein>
<accession>X1MAY8</accession>
<keyword evidence="5 7" id="KW-1133">Transmembrane helix</keyword>
<reference evidence="9" key="1">
    <citation type="journal article" date="2014" name="Front. Microbiol.">
        <title>High frequency of phylogenetically diverse reductive dehalogenase-homologous genes in deep subseafloor sedimentary metagenomes.</title>
        <authorList>
            <person name="Kawai M."/>
            <person name="Futagami T."/>
            <person name="Toyoda A."/>
            <person name="Takaki Y."/>
            <person name="Nishi S."/>
            <person name="Hori S."/>
            <person name="Arai W."/>
            <person name="Tsubouchi T."/>
            <person name="Morono Y."/>
            <person name="Uchiyama I."/>
            <person name="Ito T."/>
            <person name="Fujiyama A."/>
            <person name="Inagaki F."/>
            <person name="Takami H."/>
        </authorList>
    </citation>
    <scope>NUCLEOTIDE SEQUENCE</scope>
    <source>
        <strain evidence="9">Expedition CK06-06</strain>
    </source>
</reference>
<proteinExistence type="predicted"/>
<organism evidence="9">
    <name type="scientific">marine sediment metagenome</name>
    <dbReference type="NCBI Taxonomy" id="412755"/>
    <lineage>
        <taxon>unclassified sequences</taxon>
        <taxon>metagenomes</taxon>
        <taxon>ecological metagenomes</taxon>
    </lineage>
</organism>
<keyword evidence="2" id="KW-0813">Transport</keyword>
<name>X1MAY8_9ZZZZ</name>
<evidence type="ECO:0000256" key="6">
    <source>
        <dbReference type="ARBA" id="ARBA00023136"/>
    </source>
</evidence>
<keyword evidence="4 7" id="KW-0812">Transmembrane</keyword>
<evidence type="ECO:0000256" key="3">
    <source>
        <dbReference type="ARBA" id="ARBA00022475"/>
    </source>
</evidence>
<dbReference type="GO" id="GO:0005886">
    <property type="term" value="C:plasma membrane"/>
    <property type="evidence" value="ECO:0007669"/>
    <property type="project" value="UniProtKB-SubCell"/>
</dbReference>
<dbReference type="EMBL" id="BARV01021862">
    <property type="protein sequence ID" value="GAI28443.1"/>
    <property type="molecule type" value="Genomic_DNA"/>
</dbReference>
<dbReference type="Gene3D" id="1.10.3720.10">
    <property type="entry name" value="MetI-like"/>
    <property type="match status" value="1"/>
</dbReference>